<dbReference type="InterPro" id="IPR041232">
    <property type="entry name" value="NPL"/>
</dbReference>
<evidence type="ECO:0000313" key="7">
    <source>
        <dbReference type="Proteomes" id="UP001279734"/>
    </source>
</evidence>
<keyword evidence="2" id="KW-0479">Metal-binding</keyword>
<dbReference type="EMBL" id="BSYO01000011">
    <property type="protein sequence ID" value="GMH12158.1"/>
    <property type="molecule type" value="Genomic_DNA"/>
</dbReference>
<protein>
    <recommendedName>
        <fullName evidence="5">C2H2-type domain-containing protein</fullName>
    </recommendedName>
</protein>
<keyword evidence="2" id="KW-0863">Zinc-finger</keyword>
<dbReference type="Proteomes" id="UP001279734">
    <property type="component" value="Unassembled WGS sequence"/>
</dbReference>
<gene>
    <name evidence="6" type="ORF">Nepgr_013999</name>
</gene>
<evidence type="ECO:0000259" key="5">
    <source>
        <dbReference type="PROSITE" id="PS50157"/>
    </source>
</evidence>
<feature type="compositionally biased region" description="Basic and acidic residues" evidence="3">
    <location>
        <begin position="150"/>
        <end position="166"/>
    </location>
</feature>
<organism evidence="6 7">
    <name type="scientific">Nepenthes gracilis</name>
    <name type="common">Slender pitcher plant</name>
    <dbReference type="NCBI Taxonomy" id="150966"/>
    <lineage>
        <taxon>Eukaryota</taxon>
        <taxon>Viridiplantae</taxon>
        <taxon>Streptophyta</taxon>
        <taxon>Embryophyta</taxon>
        <taxon>Tracheophyta</taxon>
        <taxon>Spermatophyta</taxon>
        <taxon>Magnoliopsida</taxon>
        <taxon>eudicotyledons</taxon>
        <taxon>Gunneridae</taxon>
        <taxon>Pentapetalae</taxon>
        <taxon>Caryophyllales</taxon>
        <taxon>Nepenthaceae</taxon>
        <taxon>Nepenthes</taxon>
    </lineage>
</organism>
<feature type="compositionally biased region" description="Acidic residues" evidence="3">
    <location>
        <begin position="167"/>
        <end position="215"/>
    </location>
</feature>
<comment type="caution">
    <text evidence="6">The sequence shown here is derived from an EMBL/GenBank/DDBJ whole genome shotgun (WGS) entry which is preliminary data.</text>
</comment>
<proteinExistence type="inferred from homology"/>
<feature type="compositionally biased region" description="Polar residues" evidence="3">
    <location>
        <begin position="259"/>
        <end position="289"/>
    </location>
</feature>
<dbReference type="Pfam" id="PF17800">
    <property type="entry name" value="NPL"/>
    <property type="match status" value="1"/>
</dbReference>
<sequence>MEFWGVEIKGEKPVKVQPDVGQVIHLSQATLGQVKKGGEPVTLSVKIGDKKLVIGILIPDNLPQLSFDLVFEKECELSHNYKNGSGHFLLICAIGDIVAAFVIVGHCCFLELFCLFLDSLFASITEDFTDYSEGEEDLQREVIENALVKAKPENAEKPKQNDKPKEDDDDSEEDGEDESSDKEDETDDEDMVATGEEDDGEEDGSDDDESSEDGEQPSKLAEPGKKRTGTLPQKTPEAKKAKIETPQRTEGKKGGHTATPHSTKNAGKTPSNGDKQKAQTPKSSSQVTCQMCKRNFNSEIALQSHTKAKHSAGK</sequence>
<evidence type="ECO:0000256" key="3">
    <source>
        <dbReference type="SAM" id="MobiDB-lite"/>
    </source>
</evidence>
<comment type="similarity">
    <text evidence="1">Belongs to the histone deacetylase HD2 family.</text>
</comment>
<dbReference type="PROSITE" id="PS50157">
    <property type="entry name" value="ZINC_FINGER_C2H2_2"/>
    <property type="match status" value="1"/>
</dbReference>
<reference evidence="6" key="1">
    <citation type="submission" date="2023-05" db="EMBL/GenBank/DDBJ databases">
        <title>Nepenthes gracilis genome sequencing.</title>
        <authorList>
            <person name="Fukushima K."/>
        </authorList>
    </citation>
    <scope>NUCLEOTIDE SEQUENCE</scope>
    <source>
        <strain evidence="6">SING2019-196</strain>
    </source>
</reference>
<feature type="region of interest" description="Disordered" evidence="3">
    <location>
        <begin position="147"/>
        <end position="289"/>
    </location>
</feature>
<evidence type="ECO:0000256" key="4">
    <source>
        <dbReference type="SAM" id="Phobius"/>
    </source>
</evidence>
<feature type="compositionally biased region" description="Basic and acidic residues" evidence="3">
    <location>
        <begin position="236"/>
        <end position="253"/>
    </location>
</feature>
<keyword evidence="4" id="KW-0812">Transmembrane</keyword>
<evidence type="ECO:0000256" key="1">
    <source>
        <dbReference type="ARBA" id="ARBA00006673"/>
    </source>
</evidence>
<keyword evidence="4" id="KW-0472">Membrane</keyword>
<evidence type="ECO:0000313" key="6">
    <source>
        <dbReference type="EMBL" id="GMH12158.1"/>
    </source>
</evidence>
<dbReference type="PROSITE" id="PS00028">
    <property type="entry name" value="ZINC_FINGER_C2H2_1"/>
    <property type="match status" value="1"/>
</dbReference>
<keyword evidence="7" id="KW-1185">Reference proteome</keyword>
<dbReference type="Gene3D" id="2.60.120.340">
    <property type="entry name" value="Nucleoplasmin core domain"/>
    <property type="match status" value="1"/>
</dbReference>
<feature type="transmembrane region" description="Helical" evidence="4">
    <location>
        <begin position="88"/>
        <end position="113"/>
    </location>
</feature>
<dbReference type="AlphaFoldDB" id="A0AAD3SJ47"/>
<dbReference type="InterPro" id="IPR013087">
    <property type="entry name" value="Znf_C2H2_type"/>
</dbReference>
<accession>A0AAD3SJ47</accession>
<name>A0AAD3SJ47_NEPGR</name>
<dbReference type="GO" id="GO:0008270">
    <property type="term" value="F:zinc ion binding"/>
    <property type="evidence" value="ECO:0007669"/>
    <property type="project" value="UniProtKB-KW"/>
</dbReference>
<keyword evidence="4" id="KW-1133">Transmembrane helix</keyword>
<keyword evidence="2" id="KW-0862">Zinc</keyword>
<feature type="domain" description="C2H2-type" evidence="5">
    <location>
        <begin position="287"/>
        <end position="314"/>
    </location>
</feature>
<evidence type="ECO:0000256" key="2">
    <source>
        <dbReference type="PROSITE-ProRule" id="PRU00042"/>
    </source>
</evidence>